<sequence>MLAISIQFSGLNLDKKPYQDRTTSSFFLFYQMFARSFRQALRTPTRLAVAKQVSPIVRLNSAIGIRSYSAHHEETYEEFSQRYEKEFDEAYDLFEVQVSQN</sequence>
<dbReference type="Proteomes" id="UP000094565">
    <property type="component" value="Chromosome 3"/>
</dbReference>
<dbReference type="OrthoDB" id="5778907at2759"/>
<protein>
    <submittedName>
        <fullName evidence="1">BA75_03703T0</fullName>
    </submittedName>
</protein>
<name>A0A1B2JFT1_PICPA</name>
<dbReference type="AlphaFoldDB" id="A0A1B2JFT1"/>
<dbReference type="EMBL" id="CP014586">
    <property type="protein sequence ID" value="ANZ76668.1"/>
    <property type="molecule type" value="Genomic_DNA"/>
</dbReference>
<reference evidence="1 2" key="1">
    <citation type="submission" date="2016-02" db="EMBL/GenBank/DDBJ databases">
        <title>Comparative genomic and transcriptomic foundation for Pichia pastoris.</title>
        <authorList>
            <person name="Love K.R."/>
            <person name="Shah K.A."/>
            <person name="Whittaker C.A."/>
            <person name="Wu J."/>
            <person name="Bartlett M.C."/>
            <person name="Ma D."/>
            <person name="Leeson R.L."/>
            <person name="Priest M."/>
            <person name="Young S.K."/>
            <person name="Love J.C."/>
        </authorList>
    </citation>
    <scope>NUCLEOTIDE SEQUENCE [LARGE SCALE GENOMIC DNA]</scope>
    <source>
        <strain evidence="1 2">ATCC 28485</strain>
    </source>
</reference>
<evidence type="ECO:0000313" key="2">
    <source>
        <dbReference type="Proteomes" id="UP000094565"/>
    </source>
</evidence>
<gene>
    <name evidence="1" type="ORF">ATY40_BA7503703</name>
</gene>
<keyword evidence="2" id="KW-1185">Reference proteome</keyword>
<accession>A0A1B2JFT1</accession>
<evidence type="ECO:0000313" key="1">
    <source>
        <dbReference type="EMBL" id="ANZ76668.1"/>
    </source>
</evidence>
<proteinExistence type="predicted"/>
<organism evidence="1 2">
    <name type="scientific">Komagataella pastoris</name>
    <name type="common">Yeast</name>
    <name type="synonym">Pichia pastoris</name>
    <dbReference type="NCBI Taxonomy" id="4922"/>
    <lineage>
        <taxon>Eukaryota</taxon>
        <taxon>Fungi</taxon>
        <taxon>Dikarya</taxon>
        <taxon>Ascomycota</taxon>
        <taxon>Saccharomycotina</taxon>
        <taxon>Pichiomycetes</taxon>
        <taxon>Pichiales</taxon>
        <taxon>Pichiaceae</taxon>
        <taxon>Komagataella</taxon>
    </lineage>
</organism>